<keyword evidence="2 5" id="KW-0378">Hydrolase</keyword>
<comment type="caution">
    <text evidence="5">The sequence shown here is derived from an EMBL/GenBank/DDBJ whole genome shotgun (WGS) entry which is preliminary data.</text>
</comment>
<feature type="domain" description="Sulfatase N-terminal" evidence="4">
    <location>
        <begin position="150"/>
        <end position="295"/>
    </location>
</feature>
<organism evidence="5 6">
    <name type="scientific">Rubripirellula obstinata</name>
    <dbReference type="NCBI Taxonomy" id="406547"/>
    <lineage>
        <taxon>Bacteria</taxon>
        <taxon>Pseudomonadati</taxon>
        <taxon>Planctomycetota</taxon>
        <taxon>Planctomycetia</taxon>
        <taxon>Pirellulales</taxon>
        <taxon>Pirellulaceae</taxon>
        <taxon>Rubripirellula</taxon>
    </lineage>
</organism>
<feature type="domain" description="Sulfatase N-terminal" evidence="4">
    <location>
        <begin position="25"/>
        <end position="132"/>
    </location>
</feature>
<dbReference type="AlphaFoldDB" id="A0A5B1CIQ1"/>
<proteinExistence type="inferred from homology"/>
<evidence type="ECO:0000259" key="4">
    <source>
        <dbReference type="Pfam" id="PF00884"/>
    </source>
</evidence>
<gene>
    <name evidence="5" type="ORF">LF1_26800</name>
</gene>
<evidence type="ECO:0000313" key="6">
    <source>
        <dbReference type="Proteomes" id="UP000322699"/>
    </source>
</evidence>
<dbReference type="CDD" id="cd16027">
    <property type="entry name" value="SGSH"/>
    <property type="match status" value="1"/>
</dbReference>
<dbReference type="PANTHER" id="PTHR42693">
    <property type="entry name" value="ARYLSULFATASE FAMILY MEMBER"/>
    <property type="match status" value="1"/>
</dbReference>
<feature type="chain" id="PRO_5023117381" evidence="3">
    <location>
        <begin position="21"/>
        <end position="610"/>
    </location>
</feature>
<sequence length="610" mass="68475" precursor="true">MFRFCCCVCLLLFSISSARGESVRPNILWLVSEDNGQQLGCYGDEYADTPNLDRLAEKSLRYKTCWSNAPVCAPARTTIISGMYATSLGGHHMRSGVKLPTGMKLYPQVVREAGYYCSNRYKTDYNFTTQDAGWNDSGKKAHFRNRPDASMPFFSIFNFTISHESKIRNKPHTLVHDPAKAKLPAYHPDTPEVRRDWAQYYDRMTEMDREVGQVLAQLQEDGLADSTIVFYYGDHGSGMPRSKRWPFDSGLRVPLLVHVPEQFQSLAPAGYAAGGVSDQLVAFVDLAPTLISLVGTEPLANMQGTAFAGPYAGEAKKYLFGYRGRMDERIDMVRSVTDGRYVYMKHFYPDRPYLKHIDYMFQTPTTAIWKQMFDEGKLNEVQAKVWKNKPFEELFDLQNDPDEVNNLAGDATHQEKLNELRTQLKSWMIDTKDMGLFPEAEMHRVADGRAPRDVALSGEVDFAALADAAWDATDDQADSQVFVKMSQHPQGVMRFWAARGLTLRHATEALVPMMDDECPSVAIAACEGLVISDDEALKASAQDRLVELANADRYGHFAAIAALNVIDMRIPISDSLRDQLAKLPGSSPEPIRVKGYSDRLLEHVLPAGKR</sequence>
<protein>
    <submittedName>
        <fullName evidence="5">Arylsulfatase</fullName>
        <ecNumber evidence="5">3.1.6.1</ecNumber>
    </submittedName>
</protein>
<dbReference type="InterPro" id="IPR050738">
    <property type="entry name" value="Sulfatase"/>
</dbReference>
<dbReference type="PANTHER" id="PTHR42693:SF53">
    <property type="entry name" value="ENDO-4-O-SULFATASE"/>
    <property type="match status" value="1"/>
</dbReference>
<dbReference type="SUPFAM" id="SSF53649">
    <property type="entry name" value="Alkaline phosphatase-like"/>
    <property type="match status" value="1"/>
</dbReference>
<comment type="similarity">
    <text evidence="1">Belongs to the sulfatase family.</text>
</comment>
<dbReference type="GO" id="GO:0004065">
    <property type="term" value="F:arylsulfatase activity"/>
    <property type="evidence" value="ECO:0007669"/>
    <property type="project" value="UniProtKB-EC"/>
</dbReference>
<dbReference type="EMBL" id="VRLW01000001">
    <property type="protein sequence ID" value="KAA1260141.1"/>
    <property type="molecule type" value="Genomic_DNA"/>
</dbReference>
<dbReference type="Gene3D" id="3.40.720.10">
    <property type="entry name" value="Alkaline Phosphatase, subunit A"/>
    <property type="match status" value="1"/>
</dbReference>
<accession>A0A5B1CIQ1</accession>
<dbReference type="InterPro" id="IPR017850">
    <property type="entry name" value="Alkaline_phosphatase_core_sf"/>
</dbReference>
<dbReference type="EC" id="3.1.6.1" evidence="5"/>
<evidence type="ECO:0000313" key="5">
    <source>
        <dbReference type="EMBL" id="KAA1260141.1"/>
    </source>
</evidence>
<dbReference type="Proteomes" id="UP000322699">
    <property type="component" value="Unassembled WGS sequence"/>
</dbReference>
<reference evidence="5 6" key="1">
    <citation type="submission" date="2019-08" db="EMBL/GenBank/DDBJ databases">
        <title>Deep-cultivation of Planctomycetes and their phenomic and genomic characterization uncovers novel biology.</title>
        <authorList>
            <person name="Wiegand S."/>
            <person name="Jogler M."/>
            <person name="Boedeker C."/>
            <person name="Pinto D."/>
            <person name="Vollmers J."/>
            <person name="Rivas-Marin E."/>
            <person name="Kohn T."/>
            <person name="Peeters S.H."/>
            <person name="Heuer A."/>
            <person name="Rast P."/>
            <person name="Oberbeckmann S."/>
            <person name="Bunk B."/>
            <person name="Jeske O."/>
            <person name="Meyerdierks A."/>
            <person name="Storesund J.E."/>
            <person name="Kallscheuer N."/>
            <person name="Luecker S."/>
            <person name="Lage O.M."/>
            <person name="Pohl T."/>
            <person name="Merkel B.J."/>
            <person name="Hornburger P."/>
            <person name="Mueller R.-W."/>
            <person name="Bruemmer F."/>
            <person name="Labrenz M."/>
            <person name="Spormann A.M."/>
            <person name="Op Den Camp H."/>
            <person name="Overmann J."/>
            <person name="Amann R."/>
            <person name="Jetten M.S.M."/>
            <person name="Mascher T."/>
            <person name="Medema M.H."/>
            <person name="Devos D.P."/>
            <person name="Kaster A.-K."/>
            <person name="Ovreas L."/>
            <person name="Rohde M."/>
            <person name="Galperin M.Y."/>
            <person name="Jogler C."/>
        </authorList>
    </citation>
    <scope>NUCLEOTIDE SEQUENCE [LARGE SCALE GENOMIC DNA]</scope>
    <source>
        <strain evidence="5 6">LF1</strain>
    </source>
</reference>
<evidence type="ECO:0000256" key="2">
    <source>
        <dbReference type="ARBA" id="ARBA00022801"/>
    </source>
</evidence>
<dbReference type="InterPro" id="IPR000917">
    <property type="entry name" value="Sulfatase_N"/>
</dbReference>
<dbReference type="OrthoDB" id="9763613at2"/>
<dbReference type="RefSeq" id="WP_068263170.1">
    <property type="nucleotide sequence ID" value="NZ_VRLW01000001.1"/>
</dbReference>
<keyword evidence="3" id="KW-0732">Signal</keyword>
<evidence type="ECO:0000256" key="1">
    <source>
        <dbReference type="ARBA" id="ARBA00008779"/>
    </source>
</evidence>
<evidence type="ECO:0000256" key="3">
    <source>
        <dbReference type="SAM" id="SignalP"/>
    </source>
</evidence>
<keyword evidence="6" id="KW-1185">Reference proteome</keyword>
<dbReference type="Pfam" id="PF00884">
    <property type="entry name" value="Sulfatase"/>
    <property type="match status" value="2"/>
</dbReference>
<name>A0A5B1CIQ1_9BACT</name>
<feature type="signal peptide" evidence="3">
    <location>
        <begin position="1"/>
        <end position="20"/>
    </location>
</feature>